<evidence type="ECO:0000313" key="2">
    <source>
        <dbReference type="EMBL" id="KAF7493310.1"/>
    </source>
</evidence>
<accession>A0A834RBH6</accession>
<reference evidence="4" key="1">
    <citation type="journal article" date="2020" name="PLoS Negl. Trop. Dis.">
        <title>High-quality nuclear genome for Sarcoptes scabiei-A critical resource for a neglected parasite.</title>
        <authorList>
            <person name="Korhonen P.K."/>
            <person name="Gasser R.B."/>
            <person name="Ma G."/>
            <person name="Wang T."/>
            <person name="Stroehlein A.J."/>
            <person name="Young N.D."/>
            <person name="Ang C.S."/>
            <person name="Fernando D.D."/>
            <person name="Lu H.C."/>
            <person name="Taylor S."/>
            <person name="Reynolds S.L."/>
            <person name="Mofiz E."/>
            <person name="Najaraj S.H."/>
            <person name="Gowda H."/>
            <person name="Madugundu A."/>
            <person name="Renuse S."/>
            <person name="Holt D."/>
            <person name="Pandey A."/>
            <person name="Papenfuss A.T."/>
            <person name="Fischer K."/>
        </authorList>
    </citation>
    <scope>NUCLEOTIDE SEQUENCE [LARGE SCALE GENOMIC DNA]</scope>
</reference>
<evidence type="ECO:0000313" key="3">
    <source>
        <dbReference type="EnsemblMetazoa" id="KAF7493310.1"/>
    </source>
</evidence>
<dbReference type="EnsemblMetazoa" id="SSS_7984s_mrna">
    <property type="protein sequence ID" value="KAF7493310.1"/>
    <property type="gene ID" value="SSS_7984"/>
</dbReference>
<evidence type="ECO:0000256" key="1">
    <source>
        <dbReference type="SAM" id="Phobius"/>
    </source>
</evidence>
<dbReference type="EMBL" id="WVUK01000056">
    <property type="protein sequence ID" value="KAF7493310.1"/>
    <property type="molecule type" value="Genomic_DNA"/>
</dbReference>
<organism evidence="2">
    <name type="scientific">Sarcoptes scabiei</name>
    <name type="common">Itch mite</name>
    <name type="synonym">Acarus scabiei</name>
    <dbReference type="NCBI Taxonomy" id="52283"/>
    <lineage>
        <taxon>Eukaryota</taxon>
        <taxon>Metazoa</taxon>
        <taxon>Ecdysozoa</taxon>
        <taxon>Arthropoda</taxon>
        <taxon>Chelicerata</taxon>
        <taxon>Arachnida</taxon>
        <taxon>Acari</taxon>
        <taxon>Acariformes</taxon>
        <taxon>Sarcoptiformes</taxon>
        <taxon>Astigmata</taxon>
        <taxon>Psoroptidia</taxon>
        <taxon>Sarcoptoidea</taxon>
        <taxon>Sarcoptidae</taxon>
        <taxon>Sarcoptinae</taxon>
        <taxon>Sarcoptes</taxon>
    </lineage>
</organism>
<gene>
    <name evidence="2" type="ORF">SSS_7984</name>
</gene>
<proteinExistence type="predicted"/>
<keyword evidence="1" id="KW-0472">Membrane</keyword>
<protein>
    <submittedName>
        <fullName evidence="2 3">Uncharacterized protein</fullName>
    </submittedName>
</protein>
<reference evidence="2" key="2">
    <citation type="submission" date="2020-01" db="EMBL/GenBank/DDBJ databases">
        <authorList>
            <person name="Korhonen P.K.K."/>
            <person name="Guangxu M.G."/>
            <person name="Wang T.W."/>
            <person name="Stroehlein A.J.S."/>
            <person name="Young N.D."/>
            <person name="Ang C.-S.A."/>
            <person name="Fernando D.W.F."/>
            <person name="Lu H.L."/>
            <person name="Taylor S.T."/>
            <person name="Ehtesham M.E.M."/>
            <person name="Najaraj S.H.N."/>
            <person name="Harsha G.H.G."/>
            <person name="Madugundu A.M."/>
            <person name="Renuse S.R."/>
            <person name="Holt D.H."/>
            <person name="Pandey A.P."/>
            <person name="Papenfuss A.P."/>
            <person name="Gasser R.B.G."/>
            <person name="Fischer K.F."/>
        </authorList>
    </citation>
    <scope>NUCLEOTIDE SEQUENCE</scope>
    <source>
        <strain evidence="2">SSS_KF_BRIS2020</strain>
    </source>
</reference>
<feature type="transmembrane region" description="Helical" evidence="1">
    <location>
        <begin position="21"/>
        <end position="44"/>
    </location>
</feature>
<feature type="transmembrane region" description="Helical" evidence="1">
    <location>
        <begin position="50"/>
        <end position="78"/>
    </location>
</feature>
<keyword evidence="1" id="KW-0812">Transmembrane</keyword>
<sequence>MRSGRNQLSSIINYIYYNSCWFPMLIGVLFFIVGILFLTNVIVIHNRKRLFLSIGIVFLTMAIVLIVVSLVFVSYDFIRSKRNQSSDMQQNDSDRFQPPRPCLTILSAANLQPFEANDSDFNDLPRYDEVNSSSFPIQLNKFVTNTPPPPEYNAIIRRIPESHSI</sequence>
<reference evidence="3" key="3">
    <citation type="submission" date="2022-06" db="UniProtKB">
        <authorList>
            <consortium name="EnsemblMetazoa"/>
        </authorList>
    </citation>
    <scope>IDENTIFICATION</scope>
</reference>
<name>A0A834RBH6_SARSC</name>
<dbReference type="AlphaFoldDB" id="A0A834RBH6"/>
<evidence type="ECO:0000313" key="4">
    <source>
        <dbReference type="Proteomes" id="UP000070412"/>
    </source>
</evidence>
<keyword evidence="1" id="KW-1133">Transmembrane helix</keyword>
<dbReference type="Proteomes" id="UP000070412">
    <property type="component" value="Unassembled WGS sequence"/>
</dbReference>
<keyword evidence="4" id="KW-1185">Reference proteome</keyword>